<accession>A0A4Q9HQE5</accession>
<dbReference type="AlphaFoldDB" id="A0A4Q9HQE5"/>
<proteinExistence type="predicted"/>
<keyword evidence="3" id="KW-1185">Reference proteome</keyword>
<protein>
    <submittedName>
        <fullName evidence="2">Uncharacterized protein</fullName>
    </submittedName>
</protein>
<dbReference type="Proteomes" id="UP000292452">
    <property type="component" value="Unassembled WGS sequence"/>
</dbReference>
<feature type="region of interest" description="Disordered" evidence="1">
    <location>
        <begin position="79"/>
        <end position="105"/>
    </location>
</feature>
<reference evidence="2 3" key="1">
    <citation type="submission" date="2019-02" db="EMBL/GenBank/DDBJ databases">
        <title>Draft Genome Sequence of Streptomyces sp. AM-2504, identified by 16S rRNA comparative analysis as a Streptomyces Kasugaensis strain.</title>
        <authorList>
            <person name="Napolioni V."/>
            <person name="Giuliodori A.M."/>
            <person name="Spurio R."/>
            <person name="Fabbretti A."/>
        </authorList>
    </citation>
    <scope>NUCLEOTIDE SEQUENCE [LARGE SCALE GENOMIC DNA]</scope>
    <source>
        <strain evidence="2 3">AM-2504</strain>
    </source>
</reference>
<evidence type="ECO:0000256" key="1">
    <source>
        <dbReference type="SAM" id="MobiDB-lite"/>
    </source>
</evidence>
<evidence type="ECO:0000313" key="2">
    <source>
        <dbReference type="EMBL" id="TBO57147.1"/>
    </source>
</evidence>
<evidence type="ECO:0000313" key="3">
    <source>
        <dbReference type="Proteomes" id="UP000292452"/>
    </source>
</evidence>
<gene>
    <name evidence="2" type="ORF">EYS09_24240</name>
</gene>
<sequence>MASICPNCHTAEAIAVLENGDGISLFPCLFCTRYPRQTPHGGTRECSAPCATPHCTGWITDVYYFRTEIAEHVERQPCKACGSPKTKEPESTSPRRRQFTPDPRR</sequence>
<comment type="caution">
    <text evidence="2">The sequence shown here is derived from an EMBL/GenBank/DDBJ whole genome shotgun (WGS) entry which is preliminary data.</text>
</comment>
<name>A0A4Q9HQE5_STRKA</name>
<organism evidence="2 3">
    <name type="scientific">Streptomyces kasugaensis</name>
    <dbReference type="NCBI Taxonomy" id="1946"/>
    <lineage>
        <taxon>Bacteria</taxon>
        <taxon>Bacillati</taxon>
        <taxon>Actinomycetota</taxon>
        <taxon>Actinomycetes</taxon>
        <taxon>Kitasatosporales</taxon>
        <taxon>Streptomycetaceae</taxon>
        <taxon>Streptomyces</taxon>
    </lineage>
</organism>
<dbReference type="EMBL" id="SIXH01000253">
    <property type="protein sequence ID" value="TBO57147.1"/>
    <property type="molecule type" value="Genomic_DNA"/>
</dbReference>